<dbReference type="EMBL" id="PJMY01000003">
    <property type="protein sequence ID" value="PKV96957.1"/>
    <property type="molecule type" value="Genomic_DNA"/>
</dbReference>
<keyword evidence="4" id="KW-1185">Reference proteome</keyword>
<dbReference type="EMBL" id="JACJHR010000006">
    <property type="protein sequence ID" value="MBB2498798.1"/>
    <property type="molecule type" value="Genomic_DNA"/>
</dbReference>
<dbReference type="InterPro" id="IPR015943">
    <property type="entry name" value="WD40/YVTN_repeat-like_dom_sf"/>
</dbReference>
<dbReference type="Proteomes" id="UP000233750">
    <property type="component" value="Unassembled WGS sequence"/>
</dbReference>
<dbReference type="InterPro" id="IPR051344">
    <property type="entry name" value="Vgb"/>
</dbReference>
<feature type="chain" id="PRO_5044577538" evidence="1">
    <location>
        <begin position="23"/>
        <end position="534"/>
    </location>
</feature>
<dbReference type="Gene3D" id="2.130.10.10">
    <property type="entry name" value="YVTN repeat-like/Quinoprotein amine dehydrogenase"/>
    <property type="match status" value="1"/>
</dbReference>
<dbReference type="Gene3D" id="2.120.10.30">
    <property type="entry name" value="TolB, C-terminal domain"/>
    <property type="match status" value="1"/>
</dbReference>
<dbReference type="OrthoDB" id="9768084at2"/>
<dbReference type="InterPro" id="IPR011044">
    <property type="entry name" value="Quino_amine_DH_bsu"/>
</dbReference>
<dbReference type="PANTHER" id="PTHR40274:SF4">
    <property type="entry name" value="BLL1406 PROTEIN"/>
    <property type="match status" value="1"/>
</dbReference>
<dbReference type="Proteomes" id="UP000550260">
    <property type="component" value="Unassembled WGS sequence"/>
</dbReference>
<evidence type="ECO:0000313" key="2">
    <source>
        <dbReference type="EMBL" id="MBB2498798.1"/>
    </source>
</evidence>
<dbReference type="SUPFAM" id="SSF63829">
    <property type="entry name" value="Calcium-dependent phosphotriesterase"/>
    <property type="match status" value="1"/>
</dbReference>
<name>A0A2N3WSV1_9PSEU</name>
<dbReference type="InterPro" id="IPR011042">
    <property type="entry name" value="6-blade_b-propeller_TolB-like"/>
</dbReference>
<sequence length="534" mass="55861">MSTVRRLRSVALALALVLPLTAVPDAAATTRYRVQRLVTGTTLHSPNGIAVAPNGDLLTASLASETISAVDPRTGRNRTLVGPRDGRSDDLAVAPSGELLWTDPVGGVVKGRAPDGRIRTVARDLPGVNSIAFDRSGQHLYVGQLTFADALWEIDPAGQAAPRLVARDPGGLNAFAFGPDGMIYAPRSKYGEVARVDPRTGAISVLAQGFRQPVSVRFDAQNRLYALDGATGQLARIDPAGAKHTVAMLPAADDNMIIDSTGHAYVSNMADSSVSRVDLNTGTVRAITSSRLAFPFDIASDGRTLYVADATALRTVNPRTGAVGEIQRRLSSSLEFPSGISVTAAHFVLTSELIGSVQVVDRRTGKVVREVHGLDNPADAVELSDGSLVISEPANGRLLRVVGEEIRPLAENLGTPTGLAVTKRGTVLVADAQGRLVEVEPASGKVVERAAGLGGLRAVAVRPDGSAVVLDATGHRVLSVNRQGKPEVLAASLDVGYLDVPYARSGGLALGSNGTVYVAADRHNAVDAIRKTHR</sequence>
<gene>
    <name evidence="3" type="ORF">ATK30_7922</name>
    <name evidence="2" type="ORF">H5411_06570</name>
</gene>
<evidence type="ECO:0000313" key="5">
    <source>
        <dbReference type="Proteomes" id="UP000550260"/>
    </source>
</evidence>
<organism evidence="3 4">
    <name type="scientific">Amycolatopsis echigonensis</name>
    <dbReference type="NCBI Taxonomy" id="2576905"/>
    <lineage>
        <taxon>Bacteria</taxon>
        <taxon>Bacillati</taxon>
        <taxon>Actinomycetota</taxon>
        <taxon>Actinomycetes</taxon>
        <taxon>Pseudonocardiales</taxon>
        <taxon>Pseudonocardiaceae</taxon>
        <taxon>Amycolatopsis</taxon>
    </lineage>
</organism>
<dbReference type="GO" id="GO:0016829">
    <property type="term" value="F:lyase activity"/>
    <property type="evidence" value="ECO:0007669"/>
    <property type="project" value="UniProtKB-KW"/>
</dbReference>
<reference evidence="3 4" key="1">
    <citation type="submission" date="2017-12" db="EMBL/GenBank/DDBJ databases">
        <title>Sequencing the genomes of 1000 Actinobacteria strains.</title>
        <authorList>
            <person name="Klenk H.-P."/>
        </authorList>
    </citation>
    <scope>NUCLEOTIDE SEQUENCE [LARGE SCALE GENOMIC DNA]</scope>
    <source>
        <strain evidence="3 4">DSM 45165</strain>
    </source>
</reference>
<dbReference type="AlphaFoldDB" id="A0A2N3WSV1"/>
<evidence type="ECO:0000313" key="4">
    <source>
        <dbReference type="Proteomes" id="UP000233750"/>
    </source>
</evidence>
<keyword evidence="3" id="KW-0456">Lyase</keyword>
<dbReference type="SUPFAM" id="SSF63825">
    <property type="entry name" value="YWTD domain"/>
    <property type="match status" value="1"/>
</dbReference>
<reference evidence="2 5" key="2">
    <citation type="submission" date="2020-08" db="EMBL/GenBank/DDBJ databases">
        <title>Amycolatopsis echigonensis JCM 21831.</title>
        <authorList>
            <person name="Tedsree N."/>
            <person name="Kuncharoen N."/>
            <person name="Likhitwitayawuid K."/>
            <person name="Tanasupawat S."/>
        </authorList>
    </citation>
    <scope>NUCLEOTIDE SEQUENCE [LARGE SCALE GENOMIC DNA]</scope>
    <source>
        <strain evidence="2 5">JCM 21831</strain>
    </source>
</reference>
<feature type="signal peptide" evidence="1">
    <location>
        <begin position="1"/>
        <end position="22"/>
    </location>
</feature>
<evidence type="ECO:0000313" key="3">
    <source>
        <dbReference type="EMBL" id="PKV96957.1"/>
    </source>
</evidence>
<dbReference type="RefSeq" id="WP_101439740.1">
    <property type="nucleotide sequence ID" value="NZ_JACJHR010000006.1"/>
</dbReference>
<accession>A0A2N3WSV1</accession>
<dbReference type="Gene3D" id="2.40.10.500">
    <property type="match status" value="1"/>
</dbReference>
<dbReference type="SUPFAM" id="SSF50969">
    <property type="entry name" value="YVTN repeat-like/Quinoprotein amine dehydrogenase"/>
    <property type="match status" value="2"/>
</dbReference>
<evidence type="ECO:0000256" key="1">
    <source>
        <dbReference type="SAM" id="SignalP"/>
    </source>
</evidence>
<keyword evidence="1" id="KW-0732">Signal</keyword>
<proteinExistence type="predicted"/>
<comment type="caution">
    <text evidence="3">The sequence shown here is derived from an EMBL/GenBank/DDBJ whole genome shotgun (WGS) entry which is preliminary data.</text>
</comment>
<dbReference type="PANTHER" id="PTHR40274">
    <property type="entry name" value="VIRGINIAMYCIN B LYASE"/>
    <property type="match status" value="1"/>
</dbReference>
<protein>
    <submittedName>
        <fullName evidence="2">PQQ-binding-like beta-propeller repeat protein</fullName>
    </submittedName>
    <submittedName>
        <fullName evidence="3">Streptogramin lyase</fullName>
    </submittedName>
</protein>
<accession>A0A8E2B3E1</accession>